<protein>
    <submittedName>
        <fullName evidence="1">Uncharacterized protein</fullName>
    </submittedName>
</protein>
<accession>A0A0G1UAY1</accession>
<organism evidence="1 2">
    <name type="scientific">Candidatus Jorgensenbacteria bacterium GW2011_GWA1_48_11</name>
    <dbReference type="NCBI Taxonomy" id="1618660"/>
    <lineage>
        <taxon>Bacteria</taxon>
        <taxon>Candidatus Joergenseniibacteriota</taxon>
    </lineage>
</organism>
<gene>
    <name evidence="1" type="ORF">UY23_C0002G0018</name>
</gene>
<dbReference type="Proteomes" id="UP000034956">
    <property type="component" value="Unassembled WGS sequence"/>
</dbReference>
<evidence type="ECO:0000313" key="2">
    <source>
        <dbReference type="Proteomes" id="UP000034956"/>
    </source>
</evidence>
<reference evidence="1 2" key="1">
    <citation type="journal article" date="2015" name="Nature">
        <title>rRNA introns, odd ribosomes, and small enigmatic genomes across a large radiation of phyla.</title>
        <authorList>
            <person name="Brown C.T."/>
            <person name="Hug L.A."/>
            <person name="Thomas B.C."/>
            <person name="Sharon I."/>
            <person name="Castelle C.J."/>
            <person name="Singh A."/>
            <person name="Wilkins M.J."/>
            <person name="Williams K.H."/>
            <person name="Banfield J.F."/>
        </authorList>
    </citation>
    <scope>NUCLEOTIDE SEQUENCE [LARGE SCALE GENOMIC DNA]</scope>
</reference>
<proteinExistence type="predicted"/>
<name>A0A0G1UAY1_9BACT</name>
<sequence>MISKKITICASASLAEEINAWKSKLERRGYRVIQFPKTLKNYAKGHKRHYQKITESDIVFVLNLEKRGIKNYIGPSVFAEIAFAIGLNLALRKNIKIYCLNQLPKNLPYSPELELWKNAGWIRFWKNKP</sequence>
<dbReference type="AlphaFoldDB" id="A0A0G1UAY1"/>
<evidence type="ECO:0000313" key="1">
    <source>
        <dbReference type="EMBL" id="KKU91279.1"/>
    </source>
</evidence>
<dbReference type="EMBL" id="LCPF01000002">
    <property type="protein sequence ID" value="KKU91279.1"/>
    <property type="molecule type" value="Genomic_DNA"/>
</dbReference>
<comment type="caution">
    <text evidence="1">The sequence shown here is derived from an EMBL/GenBank/DDBJ whole genome shotgun (WGS) entry which is preliminary data.</text>
</comment>